<protein>
    <recommendedName>
        <fullName evidence="4">Secreted protein</fullName>
    </recommendedName>
</protein>
<organism evidence="2 3">
    <name type="scientific">Pisolithus microcarpus 441</name>
    <dbReference type="NCBI Taxonomy" id="765257"/>
    <lineage>
        <taxon>Eukaryota</taxon>
        <taxon>Fungi</taxon>
        <taxon>Dikarya</taxon>
        <taxon>Basidiomycota</taxon>
        <taxon>Agaricomycotina</taxon>
        <taxon>Agaricomycetes</taxon>
        <taxon>Agaricomycetidae</taxon>
        <taxon>Boletales</taxon>
        <taxon>Sclerodermatineae</taxon>
        <taxon>Pisolithaceae</taxon>
        <taxon>Pisolithus</taxon>
    </lineage>
</organism>
<gene>
    <name evidence="2" type="ORF">PISMIDRAFT_371338</name>
</gene>
<evidence type="ECO:0000313" key="3">
    <source>
        <dbReference type="Proteomes" id="UP000054018"/>
    </source>
</evidence>
<reference evidence="2 3" key="1">
    <citation type="submission" date="2014-04" db="EMBL/GenBank/DDBJ databases">
        <authorList>
            <consortium name="DOE Joint Genome Institute"/>
            <person name="Kuo A."/>
            <person name="Kohler A."/>
            <person name="Costa M.D."/>
            <person name="Nagy L.G."/>
            <person name="Floudas D."/>
            <person name="Copeland A."/>
            <person name="Barry K.W."/>
            <person name="Cichocki N."/>
            <person name="Veneault-Fourrey C."/>
            <person name="LaButti K."/>
            <person name="Lindquist E.A."/>
            <person name="Lipzen A."/>
            <person name="Lundell T."/>
            <person name="Morin E."/>
            <person name="Murat C."/>
            <person name="Sun H."/>
            <person name="Tunlid A."/>
            <person name="Henrissat B."/>
            <person name="Grigoriev I.V."/>
            <person name="Hibbett D.S."/>
            <person name="Martin F."/>
            <person name="Nordberg H.P."/>
            <person name="Cantor M.N."/>
            <person name="Hua S.X."/>
        </authorList>
    </citation>
    <scope>NUCLEOTIDE SEQUENCE [LARGE SCALE GENOMIC DNA]</scope>
    <source>
        <strain evidence="2 3">441</strain>
    </source>
</reference>
<feature type="signal peptide" evidence="1">
    <location>
        <begin position="1"/>
        <end position="17"/>
    </location>
</feature>
<keyword evidence="3" id="KW-1185">Reference proteome</keyword>
<dbReference type="Proteomes" id="UP000054018">
    <property type="component" value="Unassembled WGS sequence"/>
</dbReference>
<evidence type="ECO:0008006" key="4">
    <source>
        <dbReference type="Google" id="ProtNLM"/>
    </source>
</evidence>
<evidence type="ECO:0000313" key="2">
    <source>
        <dbReference type="EMBL" id="KIK13872.1"/>
    </source>
</evidence>
<dbReference type="EMBL" id="KN833969">
    <property type="protein sequence ID" value="KIK13872.1"/>
    <property type="molecule type" value="Genomic_DNA"/>
</dbReference>
<keyword evidence="1" id="KW-0732">Signal</keyword>
<feature type="chain" id="PRO_5002206372" description="Secreted protein" evidence="1">
    <location>
        <begin position="18"/>
        <end position="90"/>
    </location>
</feature>
<sequence>MPMFVSGSASLSALVGSLSVPAASLKLSPAASSSMGDVAGPPTARALTAVSTSRGRKCRSIRRVVVPFASFHRSKGWFSVEVEIAELGAA</sequence>
<accession>A0A0C9YUE4</accession>
<reference evidence="3" key="2">
    <citation type="submission" date="2015-01" db="EMBL/GenBank/DDBJ databases">
        <title>Evolutionary Origins and Diversification of the Mycorrhizal Mutualists.</title>
        <authorList>
            <consortium name="DOE Joint Genome Institute"/>
            <consortium name="Mycorrhizal Genomics Consortium"/>
            <person name="Kohler A."/>
            <person name="Kuo A."/>
            <person name="Nagy L.G."/>
            <person name="Floudas D."/>
            <person name="Copeland A."/>
            <person name="Barry K.W."/>
            <person name="Cichocki N."/>
            <person name="Veneault-Fourrey C."/>
            <person name="LaButti K."/>
            <person name="Lindquist E.A."/>
            <person name="Lipzen A."/>
            <person name="Lundell T."/>
            <person name="Morin E."/>
            <person name="Murat C."/>
            <person name="Riley R."/>
            <person name="Ohm R."/>
            <person name="Sun H."/>
            <person name="Tunlid A."/>
            <person name="Henrissat B."/>
            <person name="Grigoriev I.V."/>
            <person name="Hibbett D.S."/>
            <person name="Martin F."/>
        </authorList>
    </citation>
    <scope>NUCLEOTIDE SEQUENCE [LARGE SCALE GENOMIC DNA]</scope>
    <source>
        <strain evidence="3">441</strain>
    </source>
</reference>
<dbReference type="HOGENOM" id="CLU_2441707_0_0_1"/>
<dbReference type="AlphaFoldDB" id="A0A0C9YUE4"/>
<name>A0A0C9YUE4_9AGAM</name>
<evidence type="ECO:0000256" key="1">
    <source>
        <dbReference type="SAM" id="SignalP"/>
    </source>
</evidence>
<proteinExistence type="predicted"/>